<name>A0A2J6WFQ5_9BACT</name>
<evidence type="ECO:0000256" key="4">
    <source>
        <dbReference type="ARBA" id="ARBA00022692"/>
    </source>
</evidence>
<feature type="transmembrane region" description="Helical" evidence="10">
    <location>
        <begin position="153"/>
        <end position="173"/>
    </location>
</feature>
<keyword evidence="8 10" id="KW-0594">Phospholipid biosynthesis</keyword>
<feature type="transmembrane region" description="Helical" evidence="10">
    <location>
        <begin position="221"/>
        <end position="253"/>
    </location>
</feature>
<feature type="transmembrane region" description="Helical" evidence="10">
    <location>
        <begin position="7"/>
        <end position="27"/>
    </location>
</feature>
<proteinExistence type="inferred from homology"/>
<dbReference type="GO" id="GO:0005886">
    <property type="term" value="C:plasma membrane"/>
    <property type="evidence" value="ECO:0007669"/>
    <property type="project" value="UniProtKB-SubCell"/>
</dbReference>
<dbReference type="RefSeq" id="WP_416085745.1">
    <property type="nucleotide sequence ID" value="NZ_JBNARP010000056.1"/>
</dbReference>
<reference evidence="11 12" key="1">
    <citation type="submission" date="2018-01" db="EMBL/GenBank/DDBJ databases">
        <title>Metagenomic assembled genomes from two thermal pools in the Uzon Caldera, Kamchatka, Russia.</title>
        <authorList>
            <person name="Wilkins L."/>
            <person name="Ettinger C."/>
        </authorList>
    </citation>
    <scope>NUCLEOTIDE SEQUENCE [LARGE SCALE GENOMIC DNA]</scope>
    <source>
        <strain evidence="11">ZAV-07</strain>
    </source>
</reference>
<dbReference type="HAMAP" id="MF_01043">
    <property type="entry name" value="PlsY"/>
    <property type="match status" value="1"/>
</dbReference>
<evidence type="ECO:0000256" key="7">
    <source>
        <dbReference type="ARBA" id="ARBA00023136"/>
    </source>
</evidence>
<dbReference type="GO" id="GO:0043772">
    <property type="term" value="F:acyl-phosphate glycerol-3-phosphate acyltransferase activity"/>
    <property type="evidence" value="ECO:0007669"/>
    <property type="project" value="UniProtKB-UniRule"/>
</dbReference>
<sequence>MEILLKVILPVIIGYLLGSFLPAYFVGKFRGVDVTKAGSRNPGIANTANLFGYRFAILVGIYDIFKSPLAIFIALKLGASLPVAFASGFASVLGHIAPFYLHFRGGRGMAASIGIMGYALVLLLIYDMRFAYVFIPITLIVALLFFMRNKWHSANTITLFVLPLFIISVILYYGIRVESIAFLIAGLYSVAQRVEYLLHEKLKDISVEEKRLLSRKWLRPLASIFAVGVLFYKLYTLIILGIVFLTFVIFETLRFSKRNFKAPIPYKGSEEKRISSMVMFLLGAFMTLSFFSPPIGSLAIMFTIFGDFSAWSIGVSIGKFHIFAQKTLEGTIAAFLTNTLIAAIYLKLGLVSIAVFLTGAIVSTLAELAPFEDDNFSVPLLSAITMSLVNSL</sequence>
<dbReference type="Pfam" id="PF02660">
    <property type="entry name" value="G3P_acyltransf"/>
    <property type="match status" value="1"/>
</dbReference>
<protein>
    <recommendedName>
        <fullName evidence="10">Glycerol-3-phosphate acyltransferase</fullName>
    </recommendedName>
    <alternativeName>
        <fullName evidence="10">Acyl-PO4 G3P acyltransferase</fullName>
    </alternativeName>
    <alternativeName>
        <fullName evidence="10">Acyl-phosphate--glycerol-3-phosphate acyltransferase</fullName>
    </alternativeName>
    <alternativeName>
        <fullName evidence="10">G3P acyltransferase</fullName>
        <shortName evidence="10">GPAT</shortName>
        <ecNumber evidence="10">2.3.1.275</ecNumber>
    </alternativeName>
    <alternativeName>
        <fullName evidence="10">Lysophosphatidic acid synthase</fullName>
        <shortName evidence="10">LPA synthase</shortName>
    </alternativeName>
</protein>
<dbReference type="GO" id="GO:0008654">
    <property type="term" value="P:phospholipid biosynthetic process"/>
    <property type="evidence" value="ECO:0007669"/>
    <property type="project" value="UniProtKB-UniRule"/>
</dbReference>
<dbReference type="PANTHER" id="PTHR30309">
    <property type="entry name" value="INNER MEMBRANE PROTEIN YGIH"/>
    <property type="match status" value="1"/>
</dbReference>
<comment type="caution">
    <text evidence="10">Lacks conserved residue(s) required for the propagation of feature annotation.</text>
</comment>
<evidence type="ECO:0000256" key="3">
    <source>
        <dbReference type="ARBA" id="ARBA00022679"/>
    </source>
</evidence>
<dbReference type="PANTHER" id="PTHR30309:SF0">
    <property type="entry name" value="GLYCEROL-3-PHOSPHATE ACYLTRANSFERASE-RELATED"/>
    <property type="match status" value="1"/>
</dbReference>
<keyword evidence="6 10" id="KW-0443">Lipid metabolism</keyword>
<keyword evidence="1 10" id="KW-1003">Cell membrane</keyword>
<evidence type="ECO:0000256" key="1">
    <source>
        <dbReference type="ARBA" id="ARBA00022475"/>
    </source>
</evidence>
<dbReference type="Proteomes" id="UP000237040">
    <property type="component" value="Unassembled WGS sequence"/>
</dbReference>
<evidence type="ECO:0000313" key="12">
    <source>
        <dbReference type="Proteomes" id="UP000237040"/>
    </source>
</evidence>
<evidence type="ECO:0000256" key="8">
    <source>
        <dbReference type="ARBA" id="ARBA00023209"/>
    </source>
</evidence>
<feature type="transmembrane region" description="Helical" evidence="10">
    <location>
        <begin position="77"/>
        <end position="101"/>
    </location>
</feature>
<feature type="transmembrane region" description="Helical" evidence="10">
    <location>
        <begin position="47"/>
        <end position="65"/>
    </location>
</feature>
<dbReference type="EC" id="2.3.1.275" evidence="10"/>
<keyword evidence="7 10" id="KW-0472">Membrane</keyword>
<comment type="similarity">
    <text evidence="10">Belongs to the PlsY family.</text>
</comment>
<feature type="transmembrane region" description="Helical" evidence="10">
    <location>
        <begin position="107"/>
        <end position="125"/>
    </location>
</feature>
<dbReference type="EMBL" id="PNIL01000011">
    <property type="protein sequence ID" value="PMP68677.1"/>
    <property type="molecule type" value="Genomic_DNA"/>
</dbReference>
<gene>
    <name evidence="10" type="primary">plsY</name>
    <name evidence="11" type="ORF">C0189_00765</name>
</gene>
<dbReference type="AlphaFoldDB" id="A0A2J6WFQ5"/>
<dbReference type="SMART" id="SM01207">
    <property type="entry name" value="G3P_acyltransf"/>
    <property type="match status" value="1"/>
</dbReference>
<feature type="transmembrane region" description="Helical" evidence="10">
    <location>
        <begin position="130"/>
        <end position="147"/>
    </location>
</feature>
<evidence type="ECO:0000256" key="9">
    <source>
        <dbReference type="ARBA" id="ARBA00023264"/>
    </source>
</evidence>
<comment type="pathway">
    <text evidence="10">Lipid metabolism; phospholipid metabolism.</text>
</comment>
<keyword evidence="2 10" id="KW-0444">Lipid biosynthesis</keyword>
<evidence type="ECO:0000256" key="10">
    <source>
        <dbReference type="HAMAP-Rule" id="MF_01043"/>
    </source>
</evidence>
<comment type="function">
    <text evidence="10">Catalyzes the transfer of an acyl group from acyl-phosphate (acyl-PO(4)) to glycerol-3-phosphate (G3P) to form lysophosphatidic acid (LPA). This enzyme utilizes acyl-phosphate as fatty acyl donor, but not acyl-CoA or acyl-ACP.</text>
</comment>
<dbReference type="UniPathway" id="UPA00085"/>
<dbReference type="InterPro" id="IPR003811">
    <property type="entry name" value="G3P_acylTferase_PlsY"/>
</dbReference>
<evidence type="ECO:0000256" key="2">
    <source>
        <dbReference type="ARBA" id="ARBA00022516"/>
    </source>
</evidence>
<evidence type="ECO:0000313" key="11">
    <source>
        <dbReference type="EMBL" id="PMP68677.1"/>
    </source>
</evidence>
<keyword evidence="4 10" id="KW-0812">Transmembrane</keyword>
<keyword evidence="3 10" id="KW-0808">Transferase</keyword>
<evidence type="ECO:0000256" key="6">
    <source>
        <dbReference type="ARBA" id="ARBA00023098"/>
    </source>
</evidence>
<keyword evidence="5 10" id="KW-1133">Transmembrane helix</keyword>
<comment type="subunit">
    <text evidence="10">Probably interacts with PlsX.</text>
</comment>
<comment type="subcellular location">
    <subcellularLocation>
        <location evidence="10">Cell membrane</location>
        <topology evidence="10">Multi-pass membrane protein</topology>
    </subcellularLocation>
</comment>
<comment type="caution">
    <text evidence="11">The sequence shown here is derived from an EMBL/GenBank/DDBJ whole genome shotgun (WGS) entry which is preliminary data.</text>
</comment>
<comment type="catalytic activity">
    <reaction evidence="10">
        <text>an acyl phosphate + sn-glycerol 3-phosphate = a 1-acyl-sn-glycero-3-phosphate + phosphate</text>
        <dbReference type="Rhea" id="RHEA:34075"/>
        <dbReference type="ChEBI" id="CHEBI:43474"/>
        <dbReference type="ChEBI" id="CHEBI:57597"/>
        <dbReference type="ChEBI" id="CHEBI:57970"/>
        <dbReference type="ChEBI" id="CHEBI:59918"/>
        <dbReference type="EC" id="2.3.1.275"/>
    </reaction>
</comment>
<organism evidence="11 12">
    <name type="scientific">Caldisericum exile</name>
    <dbReference type="NCBI Taxonomy" id="693075"/>
    <lineage>
        <taxon>Bacteria</taxon>
        <taxon>Pseudomonadati</taxon>
        <taxon>Caldisericota/Cryosericota group</taxon>
        <taxon>Caldisericota</taxon>
        <taxon>Caldisericia</taxon>
        <taxon>Caldisericales</taxon>
        <taxon>Caldisericaceae</taxon>
        <taxon>Caldisericum</taxon>
    </lineage>
</organism>
<keyword evidence="9 10" id="KW-1208">Phospholipid metabolism</keyword>
<feature type="transmembrane region" description="Helical" evidence="10">
    <location>
        <begin position="298"/>
        <end position="320"/>
    </location>
</feature>
<feature type="transmembrane region" description="Helical" evidence="10">
    <location>
        <begin position="274"/>
        <end position="292"/>
    </location>
</feature>
<feature type="transmembrane region" description="Helical" evidence="10">
    <location>
        <begin position="332"/>
        <end position="362"/>
    </location>
</feature>
<evidence type="ECO:0000256" key="5">
    <source>
        <dbReference type="ARBA" id="ARBA00022989"/>
    </source>
</evidence>
<accession>A0A2J6WFQ5</accession>